<accession>A0A7J6EKN8</accession>
<dbReference type="GO" id="GO:0032259">
    <property type="term" value="P:methylation"/>
    <property type="evidence" value="ECO:0007669"/>
    <property type="project" value="InterPro"/>
</dbReference>
<dbReference type="GO" id="GO:0005634">
    <property type="term" value="C:nucleus"/>
    <property type="evidence" value="ECO:0007669"/>
    <property type="project" value="TreeGrafter"/>
</dbReference>
<feature type="region of interest" description="Disordered" evidence="2">
    <location>
        <begin position="61"/>
        <end position="92"/>
    </location>
</feature>
<evidence type="ECO:0000313" key="5">
    <source>
        <dbReference type="Proteomes" id="UP000525078"/>
    </source>
</evidence>
<feature type="compositionally biased region" description="Basic residues" evidence="2">
    <location>
        <begin position="66"/>
        <end position="76"/>
    </location>
</feature>
<dbReference type="SUPFAM" id="SSF53335">
    <property type="entry name" value="S-adenosyl-L-methionine-dependent methyltransferases"/>
    <property type="match status" value="1"/>
</dbReference>
<keyword evidence="6" id="KW-1185">Reference proteome</keyword>
<dbReference type="InterPro" id="IPR029063">
    <property type="entry name" value="SAM-dependent_MTases_sf"/>
</dbReference>
<reference evidence="5 6" key="1">
    <citation type="journal article" date="2020" name="bioRxiv">
        <title>Sequence and annotation of 42 cannabis genomes reveals extensive copy number variation in cannabinoid synthesis and pathogen resistance genes.</title>
        <authorList>
            <person name="Mckernan K.J."/>
            <person name="Helbert Y."/>
            <person name="Kane L.T."/>
            <person name="Ebling H."/>
            <person name="Zhang L."/>
            <person name="Liu B."/>
            <person name="Eaton Z."/>
            <person name="Mclaughlin S."/>
            <person name="Kingan S."/>
            <person name="Baybayan P."/>
            <person name="Concepcion G."/>
            <person name="Jordan M."/>
            <person name="Riva A."/>
            <person name="Barbazuk W."/>
            <person name="Harkins T."/>
        </authorList>
    </citation>
    <scope>NUCLEOTIDE SEQUENCE [LARGE SCALE GENOMIC DNA]</scope>
    <source>
        <strain evidence="5 6">cv. Jamaican Lion 4</strain>
        <strain evidence="3">Father</strain>
        <strain evidence="4">Mother</strain>
        <tissue evidence="4">Leaf</tissue>
    </source>
</reference>
<evidence type="ECO:0000313" key="3">
    <source>
        <dbReference type="EMBL" id="KAF4348231.1"/>
    </source>
</evidence>
<dbReference type="AlphaFoldDB" id="A0A7J6EKN8"/>
<feature type="compositionally biased region" description="Basic and acidic residues" evidence="2">
    <location>
        <begin position="80"/>
        <end position="92"/>
    </location>
</feature>
<proteinExistence type="inferred from homology"/>
<dbReference type="Pfam" id="PF05063">
    <property type="entry name" value="MT-A70"/>
    <property type="match status" value="1"/>
</dbReference>
<name>A0A7J6EKN8_CANSA</name>
<evidence type="ECO:0000313" key="6">
    <source>
        <dbReference type="Proteomes" id="UP000583929"/>
    </source>
</evidence>
<comment type="similarity">
    <text evidence="1">Belongs to the MT-A70-like family.</text>
</comment>
<dbReference type="EMBL" id="JAATIQ010000712">
    <property type="protein sequence ID" value="KAF4348231.1"/>
    <property type="molecule type" value="Genomic_DNA"/>
</dbReference>
<dbReference type="PROSITE" id="PS51143">
    <property type="entry name" value="MT_A70"/>
    <property type="match status" value="1"/>
</dbReference>
<protein>
    <recommendedName>
        <fullName evidence="7">Methyltransferase-like protein 2</fullName>
    </recommendedName>
</protein>
<dbReference type="InterPro" id="IPR002052">
    <property type="entry name" value="DNA_methylase_N6_adenine_CS"/>
</dbReference>
<dbReference type="InterPro" id="IPR007757">
    <property type="entry name" value="MT-A70-like"/>
</dbReference>
<dbReference type="Proteomes" id="UP000525078">
    <property type="component" value="Unassembled WGS sequence"/>
</dbReference>
<evidence type="ECO:0000256" key="1">
    <source>
        <dbReference type="PROSITE-ProRule" id="PRU00489"/>
    </source>
</evidence>
<dbReference type="PANTHER" id="PTHR12829:SF4">
    <property type="entry name" value="N(6)-ADENINE-SPECIFIC METHYLTRANSFERASE METTL4"/>
    <property type="match status" value="1"/>
</dbReference>
<dbReference type="PANTHER" id="PTHR12829">
    <property type="entry name" value="N6-ADENOSINE-METHYLTRANSFERASE"/>
    <property type="match status" value="1"/>
</dbReference>
<dbReference type="GO" id="GO:0003676">
    <property type="term" value="F:nucleic acid binding"/>
    <property type="evidence" value="ECO:0007669"/>
    <property type="project" value="InterPro"/>
</dbReference>
<dbReference type="GO" id="GO:0008168">
    <property type="term" value="F:methyltransferase activity"/>
    <property type="evidence" value="ECO:0007669"/>
    <property type="project" value="InterPro"/>
</dbReference>
<evidence type="ECO:0000256" key="2">
    <source>
        <dbReference type="SAM" id="MobiDB-lite"/>
    </source>
</evidence>
<dbReference type="EMBL" id="JAATIP010000219">
    <property type="protein sequence ID" value="KAF4359007.1"/>
    <property type="molecule type" value="Genomic_DNA"/>
</dbReference>
<dbReference type="PROSITE" id="PS00092">
    <property type="entry name" value="N6_MTASE"/>
    <property type="match status" value="1"/>
</dbReference>
<organism evidence="4 5">
    <name type="scientific">Cannabis sativa</name>
    <name type="common">Hemp</name>
    <name type="synonym">Marijuana</name>
    <dbReference type="NCBI Taxonomy" id="3483"/>
    <lineage>
        <taxon>Eukaryota</taxon>
        <taxon>Viridiplantae</taxon>
        <taxon>Streptophyta</taxon>
        <taxon>Embryophyta</taxon>
        <taxon>Tracheophyta</taxon>
        <taxon>Spermatophyta</taxon>
        <taxon>Magnoliopsida</taxon>
        <taxon>eudicotyledons</taxon>
        <taxon>Gunneridae</taxon>
        <taxon>Pentapetalae</taxon>
        <taxon>rosids</taxon>
        <taxon>fabids</taxon>
        <taxon>Rosales</taxon>
        <taxon>Cannabaceae</taxon>
        <taxon>Cannabis</taxon>
    </lineage>
</organism>
<dbReference type="Proteomes" id="UP000583929">
    <property type="component" value="Unassembled WGS sequence"/>
</dbReference>
<gene>
    <name evidence="4" type="ORF">F8388_015054</name>
    <name evidence="3" type="ORF">G4B88_005559</name>
</gene>
<comment type="caution">
    <text evidence="4">The sequence shown here is derived from an EMBL/GenBank/DDBJ whole genome shotgun (WGS) entry which is preliminary data.</text>
</comment>
<evidence type="ECO:0000313" key="4">
    <source>
        <dbReference type="EMBL" id="KAF4359007.1"/>
    </source>
</evidence>
<sequence length="463" mass="53465">MEVLEMNKKLSMFLETGVYRFEDCNAVFIDPVHVLNRSYSRFRVSPSEYYSRFFDSKHATQDASTSRKRKRKKKTNPHTLNERERVADQRHQEAKPLLLKACQSLLRATDLLEVMNNLRNGSDSSSLKNRDLSPSSPSTSAVESFIELGRVWQAPLYEITLKLHPYETGGYSTTQFSERVIPVFNNLISNDTSEDVEAEFMNTQYILPPDSCFYMSDLRQIHNLIPAEKDCCFNLIVIDPPWENGSAYQKLRYPTLPNKYFLSLPIKQLSHTEGALVALWVTNREKLRGFVEEELFPAWGVKYISTFYWLKVKADGSLISDLDLFHHRPYECILLGRCHGESLDSSATKIDSIQDNQIIISIPGDYSRKPPVGGVEYTFGEADRAWRSLLKKMIRPGDDVLRTHVRKGGEQACYRSMLLGIDRFDVWNYLPEKWYLDGFLGEMNPFISKNRDTSMRKRKGISE</sequence>
<evidence type="ECO:0008006" key="7">
    <source>
        <dbReference type="Google" id="ProtNLM"/>
    </source>
</evidence>